<reference evidence="1 2" key="1">
    <citation type="journal article" date="2013" name="Nat. Genet.">
        <title>The high-quality draft genome of peach (Prunus persica) identifies unique patterns of genetic diversity, domestication and genome evolution.</title>
        <authorList>
            <consortium name="International Peach Genome Initiative"/>
            <person name="Verde I."/>
            <person name="Abbott A.G."/>
            <person name="Scalabrin S."/>
            <person name="Jung S."/>
            <person name="Shu S."/>
            <person name="Marroni F."/>
            <person name="Zhebentyayeva T."/>
            <person name="Dettori M.T."/>
            <person name="Grimwood J."/>
            <person name="Cattonaro F."/>
            <person name="Zuccolo A."/>
            <person name="Rossini L."/>
            <person name="Jenkins J."/>
            <person name="Vendramin E."/>
            <person name="Meisel L.A."/>
            <person name="Decroocq V."/>
            <person name="Sosinski B."/>
            <person name="Prochnik S."/>
            <person name="Mitros T."/>
            <person name="Policriti A."/>
            <person name="Cipriani G."/>
            <person name="Dondini L."/>
            <person name="Ficklin S."/>
            <person name="Goodstein D.M."/>
            <person name="Xuan P."/>
            <person name="Del Fabbro C."/>
            <person name="Aramini V."/>
            <person name="Copetti D."/>
            <person name="Gonzalez S."/>
            <person name="Horner D.S."/>
            <person name="Falchi R."/>
            <person name="Lucas S."/>
            <person name="Mica E."/>
            <person name="Maldonado J."/>
            <person name="Lazzari B."/>
            <person name="Bielenberg D."/>
            <person name="Pirona R."/>
            <person name="Miculan M."/>
            <person name="Barakat A."/>
            <person name="Testolin R."/>
            <person name="Stella A."/>
            <person name="Tartarini S."/>
            <person name="Tonutti P."/>
            <person name="Arus P."/>
            <person name="Orellana A."/>
            <person name="Wells C."/>
            <person name="Main D."/>
            <person name="Vizzotto G."/>
            <person name="Silva H."/>
            <person name="Salamini F."/>
            <person name="Schmutz J."/>
            <person name="Morgante M."/>
            <person name="Rokhsar D.S."/>
        </authorList>
    </citation>
    <scope>NUCLEOTIDE SEQUENCE [LARGE SCALE GENOMIC DNA]</scope>
    <source>
        <strain evidence="2">cv. Nemared</strain>
    </source>
</reference>
<sequence>MMEYCHWRFAATEITRRNLRNSMIKNCLQGRQPAIIFFINIFSLRHLPQPLHPPLRWLTQNPNWMGMGIGIVIRGTWTLERTGIGFCTDIVVAIVQKIQIKLQIFKPHCHQTN</sequence>
<accession>A0A251QYP7</accession>
<dbReference type="Proteomes" id="UP000006882">
    <property type="component" value="Chromosome G1"/>
</dbReference>
<evidence type="ECO:0000313" key="1">
    <source>
        <dbReference type="EMBL" id="ONI28959.1"/>
    </source>
</evidence>
<organism evidence="1 2">
    <name type="scientific">Prunus persica</name>
    <name type="common">Peach</name>
    <name type="synonym">Amygdalus persica</name>
    <dbReference type="NCBI Taxonomy" id="3760"/>
    <lineage>
        <taxon>Eukaryota</taxon>
        <taxon>Viridiplantae</taxon>
        <taxon>Streptophyta</taxon>
        <taxon>Embryophyta</taxon>
        <taxon>Tracheophyta</taxon>
        <taxon>Spermatophyta</taxon>
        <taxon>Magnoliopsida</taxon>
        <taxon>eudicotyledons</taxon>
        <taxon>Gunneridae</taxon>
        <taxon>Pentapetalae</taxon>
        <taxon>rosids</taxon>
        <taxon>fabids</taxon>
        <taxon>Rosales</taxon>
        <taxon>Rosaceae</taxon>
        <taxon>Amygdaloideae</taxon>
        <taxon>Amygdaleae</taxon>
        <taxon>Prunus</taxon>
    </lineage>
</organism>
<evidence type="ECO:0000313" key="2">
    <source>
        <dbReference type="Proteomes" id="UP000006882"/>
    </source>
</evidence>
<dbReference type="EMBL" id="CM007651">
    <property type="protein sequence ID" value="ONI28959.1"/>
    <property type="molecule type" value="Genomic_DNA"/>
</dbReference>
<keyword evidence="2" id="KW-1185">Reference proteome</keyword>
<protein>
    <submittedName>
        <fullName evidence="1">Uncharacterized protein</fullName>
    </submittedName>
</protein>
<name>A0A251QYP7_PRUPE</name>
<dbReference type="Gramene" id="ONI28959">
    <property type="protein sequence ID" value="ONI28959"/>
    <property type="gene ID" value="PRUPE_1G171900"/>
</dbReference>
<dbReference type="AlphaFoldDB" id="A0A251QYP7"/>
<proteinExistence type="predicted"/>
<gene>
    <name evidence="1" type="ORF">PRUPE_1G171900</name>
</gene>